<dbReference type="EMBL" id="JAMKFE010000005">
    <property type="protein sequence ID" value="MCM5679872.1"/>
    <property type="molecule type" value="Genomic_DNA"/>
</dbReference>
<sequence>MNLSLSHGITARKRLIVTQGRSRPGHPDAAAWDDPEQRNRFARWHEGEGGARTGESACAVDGRYCSARSVTILAHNHDCIGMDHFELPGPRGVRVDRAVAPGAVMAAFAADSAVSLHFGPALWRRWRASGQAVSGAWAVRLAGAALAGASIWAIGQGLGTQHSAGDLLSTAQTLAGARFSASQVTAWLT</sequence>
<evidence type="ECO:0000313" key="1">
    <source>
        <dbReference type="EMBL" id="MCM5679872.1"/>
    </source>
</evidence>
<proteinExistence type="predicted"/>
<accession>A0ABT0YMB6</accession>
<evidence type="ECO:0000313" key="2">
    <source>
        <dbReference type="Proteomes" id="UP001165541"/>
    </source>
</evidence>
<name>A0ABT0YMB6_9BURK</name>
<reference evidence="1" key="1">
    <citation type="submission" date="2022-05" db="EMBL/GenBank/DDBJ databases">
        <title>Schlegelella sp. nov., isolated from mangrove soil.</title>
        <authorList>
            <person name="Liu Y."/>
            <person name="Ge X."/>
            <person name="Liu W."/>
        </authorList>
    </citation>
    <scope>NUCLEOTIDE SEQUENCE</scope>
    <source>
        <strain evidence="1">S2-27</strain>
    </source>
</reference>
<organism evidence="1 2">
    <name type="scientific">Caldimonas mangrovi</name>
    <dbReference type="NCBI Taxonomy" id="2944811"/>
    <lineage>
        <taxon>Bacteria</taxon>
        <taxon>Pseudomonadati</taxon>
        <taxon>Pseudomonadota</taxon>
        <taxon>Betaproteobacteria</taxon>
        <taxon>Burkholderiales</taxon>
        <taxon>Sphaerotilaceae</taxon>
        <taxon>Caldimonas</taxon>
    </lineage>
</organism>
<gene>
    <name evidence="1" type="ORF">M8A51_10035</name>
</gene>
<comment type="caution">
    <text evidence="1">The sequence shown here is derived from an EMBL/GenBank/DDBJ whole genome shotgun (WGS) entry which is preliminary data.</text>
</comment>
<dbReference type="Proteomes" id="UP001165541">
    <property type="component" value="Unassembled WGS sequence"/>
</dbReference>
<keyword evidence="2" id="KW-1185">Reference proteome</keyword>
<protein>
    <submittedName>
        <fullName evidence="1">Uncharacterized protein</fullName>
    </submittedName>
</protein>